<protein>
    <submittedName>
        <fullName evidence="2">Uncharacterized protein</fullName>
    </submittedName>
</protein>
<dbReference type="PANTHER" id="PTHR37849:SF1">
    <property type="entry name" value="YALI0E11605P"/>
    <property type="match status" value="1"/>
</dbReference>
<dbReference type="EMBL" id="JASWJB010000571">
    <property type="protein sequence ID" value="KAK2589719.1"/>
    <property type="molecule type" value="Genomic_DNA"/>
</dbReference>
<name>A0AAJ0CAW0_9HYPO</name>
<organism evidence="2 3">
    <name type="scientific">Conoideocrella luteorostrata</name>
    <dbReference type="NCBI Taxonomy" id="1105319"/>
    <lineage>
        <taxon>Eukaryota</taxon>
        <taxon>Fungi</taxon>
        <taxon>Dikarya</taxon>
        <taxon>Ascomycota</taxon>
        <taxon>Pezizomycotina</taxon>
        <taxon>Sordariomycetes</taxon>
        <taxon>Hypocreomycetidae</taxon>
        <taxon>Hypocreales</taxon>
        <taxon>Clavicipitaceae</taxon>
        <taxon>Conoideocrella</taxon>
    </lineage>
</organism>
<proteinExistence type="predicted"/>
<evidence type="ECO:0000313" key="3">
    <source>
        <dbReference type="Proteomes" id="UP001251528"/>
    </source>
</evidence>
<comment type="caution">
    <text evidence="2">The sequence shown here is derived from an EMBL/GenBank/DDBJ whole genome shotgun (WGS) entry which is preliminary data.</text>
</comment>
<evidence type="ECO:0000313" key="2">
    <source>
        <dbReference type="EMBL" id="KAK2589719.1"/>
    </source>
</evidence>
<gene>
    <name evidence="2" type="ORF">QQS21_012601</name>
</gene>
<dbReference type="AlphaFoldDB" id="A0AAJ0CAW0"/>
<reference evidence="2" key="1">
    <citation type="submission" date="2023-06" db="EMBL/GenBank/DDBJ databases">
        <title>Conoideocrella luteorostrata (Hypocreales: Clavicipitaceae), a potential biocontrol fungus for elongate hemlock scale in United States Christmas tree production areas.</title>
        <authorList>
            <person name="Barrett H."/>
            <person name="Lovett B."/>
            <person name="Macias A.M."/>
            <person name="Stajich J.E."/>
            <person name="Kasson M.T."/>
        </authorList>
    </citation>
    <scope>NUCLEOTIDE SEQUENCE</scope>
    <source>
        <strain evidence="2">ARSEF 14590</strain>
    </source>
</reference>
<dbReference type="Proteomes" id="UP001251528">
    <property type="component" value="Unassembled WGS sequence"/>
</dbReference>
<dbReference type="PANTHER" id="PTHR37849">
    <property type="entry name" value="YALI0E11605P"/>
    <property type="match status" value="1"/>
</dbReference>
<sequence length="85" mass="9325">MLGTSRLIFSTARAMGARTFSTSARRLADAPLPAKRPMGAFRGGLFGFLFGSVLASSAVYTYLLQEYRASNDLLTEDIYVRLPRS</sequence>
<evidence type="ECO:0000256" key="1">
    <source>
        <dbReference type="SAM" id="Phobius"/>
    </source>
</evidence>
<keyword evidence="1" id="KW-0812">Transmembrane</keyword>
<accession>A0AAJ0CAW0</accession>
<feature type="transmembrane region" description="Helical" evidence="1">
    <location>
        <begin position="45"/>
        <end position="63"/>
    </location>
</feature>
<keyword evidence="1" id="KW-0472">Membrane</keyword>
<keyword evidence="3" id="KW-1185">Reference proteome</keyword>
<keyword evidence="1" id="KW-1133">Transmembrane helix</keyword>